<comment type="subcellular location">
    <subcellularLocation>
        <location evidence="2">Membrane</location>
    </subcellularLocation>
</comment>
<dbReference type="AlphaFoldDB" id="A0A6S6U9Z1"/>
<dbReference type="CDD" id="cd00082">
    <property type="entry name" value="HisKA"/>
    <property type="match status" value="1"/>
</dbReference>
<dbReference type="Gene3D" id="1.10.287.130">
    <property type="match status" value="1"/>
</dbReference>
<keyword evidence="5 12" id="KW-0808">Transferase</keyword>
<dbReference type="InterPro" id="IPR004358">
    <property type="entry name" value="Sig_transdc_His_kin-like_C"/>
</dbReference>
<keyword evidence="6 10" id="KW-0812">Transmembrane</keyword>
<dbReference type="PANTHER" id="PTHR45436">
    <property type="entry name" value="SENSOR HISTIDINE KINASE YKOH"/>
    <property type="match status" value="1"/>
</dbReference>
<dbReference type="GO" id="GO:0005524">
    <property type="term" value="F:ATP binding"/>
    <property type="evidence" value="ECO:0007669"/>
    <property type="project" value="UniProtKB-KW"/>
</dbReference>
<protein>
    <recommendedName>
        <fullName evidence="3">histidine kinase</fullName>
        <ecNumber evidence="3">2.7.13.3</ecNumber>
    </recommendedName>
</protein>
<comment type="catalytic activity">
    <reaction evidence="1">
        <text>ATP + protein L-histidine = ADP + protein N-phospho-L-histidine.</text>
        <dbReference type="EC" id="2.7.13.3"/>
    </reaction>
</comment>
<sequence>MLALLLFYFTRQQELEKQQEELREIGFDLLGYFNFNKGAFEVDPSSREDLMKFLVKEGFGDTLRDSSAYLQATETSLIHWHTLAPEENLSSPKFSEIKDVIISFPIKAKPGLSVIDELAPEPDKEDKDIDLEMEHDKSYIVYAYGFQHSPYGGYQLVIARSAQELQNSTQAMMKNLIYLFIASALLVLFAQLASSYWVISPIRDFDEEIKRIESGNQETIANHYPEELTPIKGTINTLIQYEVGQKRRYRDALDDLAHSLKTPLAAIQGYLEQVDKIKGNLNPETASQVDGISSQLENMKGIVSYQLKKAVVTNHHALITPNAIRPILTRLRESLLKVHHEKNFSIDIKVESNIQVRIDEDDLLELFGNLIHNACRFCENIVEVNAQHDGNMVVINIDDDGMGFPDNNPSKLLQRGIRADSKTEGQGIGLAVCTEIVEAAGGKIELLVSPQVGARVRVRLPS</sequence>
<evidence type="ECO:0000256" key="4">
    <source>
        <dbReference type="ARBA" id="ARBA00022553"/>
    </source>
</evidence>
<evidence type="ECO:0000256" key="2">
    <source>
        <dbReference type="ARBA" id="ARBA00004370"/>
    </source>
</evidence>
<dbReference type="SMART" id="SM00387">
    <property type="entry name" value="HATPase_c"/>
    <property type="match status" value="1"/>
</dbReference>
<gene>
    <name evidence="12" type="ORF">HELGO_WM21262</name>
</gene>
<dbReference type="SUPFAM" id="SSF47384">
    <property type="entry name" value="Homodimeric domain of signal transducing histidine kinase"/>
    <property type="match status" value="1"/>
</dbReference>
<dbReference type="InterPro" id="IPR036890">
    <property type="entry name" value="HATPase_C_sf"/>
</dbReference>
<keyword evidence="7" id="KW-0418">Kinase</keyword>
<keyword evidence="4" id="KW-0597">Phosphoprotein</keyword>
<organism evidence="12">
    <name type="scientific">uncultured Thiotrichaceae bacterium</name>
    <dbReference type="NCBI Taxonomy" id="298394"/>
    <lineage>
        <taxon>Bacteria</taxon>
        <taxon>Pseudomonadati</taxon>
        <taxon>Pseudomonadota</taxon>
        <taxon>Gammaproteobacteria</taxon>
        <taxon>Thiotrichales</taxon>
        <taxon>Thiotrichaceae</taxon>
        <taxon>environmental samples</taxon>
    </lineage>
</organism>
<dbReference type="InterPro" id="IPR003661">
    <property type="entry name" value="HisK_dim/P_dom"/>
</dbReference>
<name>A0A6S6U9Z1_9GAMM</name>
<dbReference type="Gene3D" id="3.30.565.10">
    <property type="entry name" value="Histidine kinase-like ATPase, C-terminal domain"/>
    <property type="match status" value="1"/>
</dbReference>
<dbReference type="PRINTS" id="PR00344">
    <property type="entry name" value="BCTRLSENSOR"/>
</dbReference>
<dbReference type="PROSITE" id="PS50109">
    <property type="entry name" value="HIS_KIN"/>
    <property type="match status" value="1"/>
</dbReference>
<feature type="domain" description="Histidine kinase" evidence="11">
    <location>
        <begin position="255"/>
        <end position="462"/>
    </location>
</feature>
<dbReference type="InterPro" id="IPR003594">
    <property type="entry name" value="HATPase_dom"/>
</dbReference>
<evidence type="ECO:0000259" key="11">
    <source>
        <dbReference type="PROSITE" id="PS50109"/>
    </source>
</evidence>
<feature type="transmembrane region" description="Helical" evidence="10">
    <location>
        <begin position="176"/>
        <end position="199"/>
    </location>
</feature>
<dbReference type="SUPFAM" id="SSF55874">
    <property type="entry name" value="ATPase domain of HSP90 chaperone/DNA topoisomerase II/histidine kinase"/>
    <property type="match status" value="1"/>
</dbReference>
<dbReference type="SMART" id="SM00388">
    <property type="entry name" value="HisKA"/>
    <property type="match status" value="1"/>
</dbReference>
<evidence type="ECO:0000256" key="10">
    <source>
        <dbReference type="SAM" id="Phobius"/>
    </source>
</evidence>
<dbReference type="Pfam" id="PF00512">
    <property type="entry name" value="HisKA"/>
    <property type="match status" value="1"/>
</dbReference>
<reference evidence="12" key="1">
    <citation type="submission" date="2020-01" db="EMBL/GenBank/DDBJ databases">
        <authorList>
            <person name="Meier V. D."/>
            <person name="Meier V D."/>
        </authorList>
    </citation>
    <scope>NUCLEOTIDE SEQUENCE</scope>
    <source>
        <strain evidence="12">HLG_WM_MAG_07</strain>
    </source>
</reference>
<evidence type="ECO:0000256" key="7">
    <source>
        <dbReference type="ARBA" id="ARBA00022777"/>
    </source>
</evidence>
<keyword evidence="9 10" id="KW-0472">Membrane</keyword>
<dbReference type="EMBL" id="CACVAY010000113">
    <property type="protein sequence ID" value="CAA6823529.1"/>
    <property type="molecule type" value="Genomic_DNA"/>
</dbReference>
<dbReference type="InterPro" id="IPR036097">
    <property type="entry name" value="HisK_dim/P_sf"/>
</dbReference>
<dbReference type="PANTHER" id="PTHR45436:SF4">
    <property type="entry name" value="SENSOR PROTEIN PHOQ"/>
    <property type="match status" value="1"/>
</dbReference>
<evidence type="ECO:0000256" key="6">
    <source>
        <dbReference type="ARBA" id="ARBA00022692"/>
    </source>
</evidence>
<dbReference type="InterPro" id="IPR005467">
    <property type="entry name" value="His_kinase_dom"/>
</dbReference>
<evidence type="ECO:0000256" key="5">
    <source>
        <dbReference type="ARBA" id="ARBA00022679"/>
    </source>
</evidence>
<evidence type="ECO:0000256" key="9">
    <source>
        <dbReference type="ARBA" id="ARBA00023136"/>
    </source>
</evidence>
<keyword evidence="8 10" id="KW-1133">Transmembrane helix</keyword>
<evidence type="ECO:0000256" key="3">
    <source>
        <dbReference type="ARBA" id="ARBA00012438"/>
    </source>
</evidence>
<accession>A0A6S6U9Z1</accession>
<proteinExistence type="predicted"/>
<dbReference type="Pfam" id="PF02518">
    <property type="entry name" value="HATPase_c"/>
    <property type="match status" value="1"/>
</dbReference>
<dbReference type="GO" id="GO:0000155">
    <property type="term" value="F:phosphorelay sensor kinase activity"/>
    <property type="evidence" value="ECO:0007669"/>
    <property type="project" value="InterPro"/>
</dbReference>
<dbReference type="EC" id="2.7.13.3" evidence="3"/>
<evidence type="ECO:0000256" key="1">
    <source>
        <dbReference type="ARBA" id="ARBA00000085"/>
    </source>
</evidence>
<evidence type="ECO:0000313" key="12">
    <source>
        <dbReference type="EMBL" id="CAA6823529.1"/>
    </source>
</evidence>
<evidence type="ECO:0000256" key="8">
    <source>
        <dbReference type="ARBA" id="ARBA00022989"/>
    </source>
</evidence>
<dbReference type="GO" id="GO:0005886">
    <property type="term" value="C:plasma membrane"/>
    <property type="evidence" value="ECO:0007669"/>
    <property type="project" value="TreeGrafter"/>
</dbReference>
<dbReference type="InterPro" id="IPR050428">
    <property type="entry name" value="TCS_sensor_his_kinase"/>
</dbReference>